<keyword evidence="3" id="KW-1185">Reference proteome</keyword>
<dbReference type="RefSeq" id="WP_380673339.1">
    <property type="nucleotide sequence ID" value="NZ_JBHTCJ010000023.1"/>
</dbReference>
<reference evidence="3" key="1">
    <citation type="journal article" date="2019" name="Int. J. Syst. Evol. Microbiol.">
        <title>The Global Catalogue of Microorganisms (GCM) 10K type strain sequencing project: providing services to taxonomists for standard genome sequencing and annotation.</title>
        <authorList>
            <consortium name="The Broad Institute Genomics Platform"/>
            <consortium name="The Broad Institute Genome Sequencing Center for Infectious Disease"/>
            <person name="Wu L."/>
            <person name="Ma J."/>
        </authorList>
    </citation>
    <scope>NUCLEOTIDE SEQUENCE [LARGE SCALE GENOMIC DNA]</scope>
    <source>
        <strain evidence="3">WLHS5</strain>
    </source>
</reference>
<dbReference type="EMBL" id="JBHTCJ010000023">
    <property type="protein sequence ID" value="MFC7345006.1"/>
    <property type="molecule type" value="Genomic_DNA"/>
</dbReference>
<keyword evidence="1" id="KW-0812">Transmembrane</keyword>
<comment type="caution">
    <text evidence="2">The sequence shown here is derived from an EMBL/GenBank/DDBJ whole genome shotgun (WGS) entry which is preliminary data.</text>
</comment>
<gene>
    <name evidence="2" type="ORF">ACFQRI_26645</name>
</gene>
<accession>A0ABW2LWI9</accession>
<evidence type="ECO:0008006" key="4">
    <source>
        <dbReference type="Google" id="ProtNLM"/>
    </source>
</evidence>
<evidence type="ECO:0000256" key="1">
    <source>
        <dbReference type="SAM" id="Phobius"/>
    </source>
</evidence>
<proteinExistence type="predicted"/>
<dbReference type="Proteomes" id="UP001596504">
    <property type="component" value="Unassembled WGS sequence"/>
</dbReference>
<feature type="transmembrane region" description="Helical" evidence="1">
    <location>
        <begin position="29"/>
        <end position="46"/>
    </location>
</feature>
<evidence type="ECO:0000313" key="2">
    <source>
        <dbReference type="EMBL" id="MFC7345006.1"/>
    </source>
</evidence>
<sequence>MSVLAILVAIGVILGDLVLAPAGGPPWYQLGLGLLAVGLVSLHHRLDRRLRDLREQASGWEAPRPR</sequence>
<organism evidence="2 3">
    <name type="scientific">Saccharopolyspora griseoalba</name>
    <dbReference type="NCBI Taxonomy" id="1431848"/>
    <lineage>
        <taxon>Bacteria</taxon>
        <taxon>Bacillati</taxon>
        <taxon>Actinomycetota</taxon>
        <taxon>Actinomycetes</taxon>
        <taxon>Pseudonocardiales</taxon>
        <taxon>Pseudonocardiaceae</taxon>
        <taxon>Saccharopolyspora</taxon>
    </lineage>
</organism>
<protein>
    <recommendedName>
        <fullName evidence="4">DUF3188 domain-containing protein</fullName>
    </recommendedName>
</protein>
<name>A0ABW2LWI9_9PSEU</name>
<keyword evidence="1" id="KW-1133">Transmembrane helix</keyword>
<keyword evidence="1" id="KW-0472">Membrane</keyword>
<evidence type="ECO:0000313" key="3">
    <source>
        <dbReference type="Proteomes" id="UP001596504"/>
    </source>
</evidence>